<comment type="caution">
    <text evidence="1">The sequence shown here is derived from an EMBL/GenBank/DDBJ whole genome shotgun (WGS) entry which is preliminary data.</text>
</comment>
<gene>
    <name evidence="1" type="ORF">HPB52_023293</name>
</gene>
<proteinExistence type="predicted"/>
<reference evidence="1" key="1">
    <citation type="journal article" date="2020" name="Cell">
        <title>Large-Scale Comparative Analyses of Tick Genomes Elucidate Their Genetic Diversity and Vector Capacities.</title>
        <authorList>
            <consortium name="Tick Genome and Microbiome Consortium (TIGMIC)"/>
            <person name="Jia N."/>
            <person name="Wang J."/>
            <person name="Shi W."/>
            <person name="Du L."/>
            <person name="Sun Y."/>
            <person name="Zhan W."/>
            <person name="Jiang J.F."/>
            <person name="Wang Q."/>
            <person name="Zhang B."/>
            <person name="Ji P."/>
            <person name="Bell-Sakyi L."/>
            <person name="Cui X.M."/>
            <person name="Yuan T.T."/>
            <person name="Jiang B.G."/>
            <person name="Yang W.F."/>
            <person name="Lam T.T."/>
            <person name="Chang Q.C."/>
            <person name="Ding S.J."/>
            <person name="Wang X.J."/>
            <person name="Zhu J.G."/>
            <person name="Ruan X.D."/>
            <person name="Zhao L."/>
            <person name="Wei J.T."/>
            <person name="Ye R.Z."/>
            <person name="Que T.C."/>
            <person name="Du C.H."/>
            <person name="Zhou Y.H."/>
            <person name="Cheng J.X."/>
            <person name="Dai P.F."/>
            <person name="Guo W.B."/>
            <person name="Han X.H."/>
            <person name="Huang E.J."/>
            <person name="Li L.F."/>
            <person name="Wei W."/>
            <person name="Gao Y.C."/>
            <person name="Liu J.Z."/>
            <person name="Shao H.Z."/>
            <person name="Wang X."/>
            <person name="Wang C.C."/>
            <person name="Yang T.C."/>
            <person name="Huo Q.B."/>
            <person name="Li W."/>
            <person name="Chen H.Y."/>
            <person name="Chen S.E."/>
            <person name="Zhou L.G."/>
            <person name="Ni X.B."/>
            <person name="Tian J.H."/>
            <person name="Sheng Y."/>
            <person name="Liu T."/>
            <person name="Pan Y.S."/>
            <person name="Xia L.Y."/>
            <person name="Li J."/>
            <person name="Zhao F."/>
            <person name="Cao W.C."/>
        </authorList>
    </citation>
    <scope>NUCLEOTIDE SEQUENCE</scope>
    <source>
        <strain evidence="1">Rsan-2018</strain>
    </source>
</reference>
<accession>A0A9D4TBW5</accession>
<dbReference type="AlphaFoldDB" id="A0A9D4TBW5"/>
<sequence length="157" mass="17324">MLLAMESGKTYSIDMLCAIHLLAYSWQQVEPPTVQNCFAPAQFVVPAQPTSPSEADATEEDIDNSECEARIAEVLGRQGGGDKVPFATFSDVDKEVETCEVAEAARALDVMRVFAEKNGLMDKLAFHLDGFEAAVVAVRPPKQQTRVTNFWRPIFIE</sequence>
<name>A0A9D4TBW5_RHISA</name>
<evidence type="ECO:0000313" key="2">
    <source>
        <dbReference type="Proteomes" id="UP000821837"/>
    </source>
</evidence>
<protein>
    <submittedName>
        <fullName evidence="1">Uncharacterized protein</fullName>
    </submittedName>
</protein>
<evidence type="ECO:0000313" key="1">
    <source>
        <dbReference type="EMBL" id="KAH7984623.1"/>
    </source>
</evidence>
<reference evidence="1" key="2">
    <citation type="submission" date="2021-09" db="EMBL/GenBank/DDBJ databases">
        <authorList>
            <person name="Jia N."/>
            <person name="Wang J."/>
            <person name="Shi W."/>
            <person name="Du L."/>
            <person name="Sun Y."/>
            <person name="Zhan W."/>
            <person name="Jiang J."/>
            <person name="Wang Q."/>
            <person name="Zhang B."/>
            <person name="Ji P."/>
            <person name="Sakyi L.B."/>
            <person name="Cui X."/>
            <person name="Yuan T."/>
            <person name="Jiang B."/>
            <person name="Yang W."/>
            <person name="Lam T.T.-Y."/>
            <person name="Chang Q."/>
            <person name="Ding S."/>
            <person name="Wang X."/>
            <person name="Zhu J."/>
            <person name="Ruan X."/>
            <person name="Zhao L."/>
            <person name="Wei J."/>
            <person name="Que T."/>
            <person name="Du C."/>
            <person name="Cheng J."/>
            <person name="Dai P."/>
            <person name="Han X."/>
            <person name="Huang E."/>
            <person name="Gao Y."/>
            <person name="Liu J."/>
            <person name="Shao H."/>
            <person name="Ye R."/>
            <person name="Li L."/>
            <person name="Wei W."/>
            <person name="Wang X."/>
            <person name="Wang C."/>
            <person name="Huo Q."/>
            <person name="Li W."/>
            <person name="Guo W."/>
            <person name="Chen H."/>
            <person name="Chen S."/>
            <person name="Zhou L."/>
            <person name="Zhou L."/>
            <person name="Ni X."/>
            <person name="Tian J."/>
            <person name="Zhou Y."/>
            <person name="Sheng Y."/>
            <person name="Liu T."/>
            <person name="Pan Y."/>
            <person name="Xia L."/>
            <person name="Li J."/>
            <person name="Zhao F."/>
            <person name="Cao W."/>
        </authorList>
    </citation>
    <scope>NUCLEOTIDE SEQUENCE</scope>
    <source>
        <strain evidence="1">Rsan-2018</strain>
        <tissue evidence="1">Larvae</tissue>
    </source>
</reference>
<organism evidence="1 2">
    <name type="scientific">Rhipicephalus sanguineus</name>
    <name type="common">Brown dog tick</name>
    <name type="synonym">Ixodes sanguineus</name>
    <dbReference type="NCBI Taxonomy" id="34632"/>
    <lineage>
        <taxon>Eukaryota</taxon>
        <taxon>Metazoa</taxon>
        <taxon>Ecdysozoa</taxon>
        <taxon>Arthropoda</taxon>
        <taxon>Chelicerata</taxon>
        <taxon>Arachnida</taxon>
        <taxon>Acari</taxon>
        <taxon>Parasitiformes</taxon>
        <taxon>Ixodida</taxon>
        <taxon>Ixodoidea</taxon>
        <taxon>Ixodidae</taxon>
        <taxon>Rhipicephalinae</taxon>
        <taxon>Rhipicephalus</taxon>
        <taxon>Rhipicephalus</taxon>
    </lineage>
</organism>
<keyword evidence="2" id="KW-1185">Reference proteome</keyword>
<dbReference type="EMBL" id="JABSTV010001245">
    <property type="protein sequence ID" value="KAH7984623.1"/>
    <property type="molecule type" value="Genomic_DNA"/>
</dbReference>
<dbReference type="Proteomes" id="UP000821837">
    <property type="component" value="Chromosome 1"/>
</dbReference>
<dbReference type="VEuPathDB" id="VectorBase:RSAN_032965"/>